<proteinExistence type="predicted"/>
<dbReference type="AlphaFoldDB" id="A0A843XBH0"/>
<evidence type="ECO:0000313" key="1">
    <source>
        <dbReference type="EMBL" id="MQM16652.1"/>
    </source>
</evidence>
<evidence type="ECO:0000313" key="2">
    <source>
        <dbReference type="Proteomes" id="UP000652761"/>
    </source>
</evidence>
<organism evidence="1 2">
    <name type="scientific">Colocasia esculenta</name>
    <name type="common">Wild taro</name>
    <name type="synonym">Arum esculentum</name>
    <dbReference type="NCBI Taxonomy" id="4460"/>
    <lineage>
        <taxon>Eukaryota</taxon>
        <taxon>Viridiplantae</taxon>
        <taxon>Streptophyta</taxon>
        <taxon>Embryophyta</taxon>
        <taxon>Tracheophyta</taxon>
        <taxon>Spermatophyta</taxon>
        <taxon>Magnoliopsida</taxon>
        <taxon>Liliopsida</taxon>
        <taxon>Araceae</taxon>
        <taxon>Aroideae</taxon>
        <taxon>Colocasieae</taxon>
        <taxon>Colocasia</taxon>
    </lineage>
</organism>
<accession>A0A843XBH0</accession>
<dbReference type="Proteomes" id="UP000652761">
    <property type="component" value="Unassembled WGS sequence"/>
</dbReference>
<gene>
    <name evidence="1" type="ORF">Taro_049610</name>
</gene>
<keyword evidence="2" id="KW-1185">Reference proteome</keyword>
<sequence length="303" mass="32852">MASVVITAEGSALHAFGVLVIRLSSLIVHGFGKRVACGSRSDQCSTEFGGPAPIPECLFNWVPQVLRRARHVSVLGACPGAVRVLVVVLPVEVCHGVGTVVIVVSEWRLTGYGLIGCGVASWWHSCVCVPWWYLVMLGSDRPTRRDRVSYRDISWRRDQKAVMASCTAEFGGPAPIPECLFSWVPQVPRRARHVSVLGACPGAVLDLTSVTARLRVLPVEVCHGVGTIVIVVSERRLTGCGLIGCGVASWWHNYVCVPWWYLMMLGGEVEVMRSATSTSLLPHSFAFTEVNLSCCSAVRKAVP</sequence>
<comment type="caution">
    <text evidence="1">The sequence shown here is derived from an EMBL/GenBank/DDBJ whole genome shotgun (WGS) entry which is preliminary data.</text>
</comment>
<protein>
    <submittedName>
        <fullName evidence="1">Uncharacterized protein</fullName>
    </submittedName>
</protein>
<reference evidence="1" key="1">
    <citation type="submission" date="2017-07" db="EMBL/GenBank/DDBJ databases">
        <title>Taro Niue Genome Assembly and Annotation.</title>
        <authorList>
            <person name="Atibalentja N."/>
            <person name="Keating K."/>
            <person name="Fields C.J."/>
        </authorList>
    </citation>
    <scope>NUCLEOTIDE SEQUENCE</scope>
    <source>
        <strain evidence="1">Niue_2</strain>
        <tissue evidence="1">Leaf</tissue>
    </source>
</reference>
<name>A0A843XBH0_COLES</name>
<dbReference type="EMBL" id="NMUH01007106">
    <property type="protein sequence ID" value="MQM16652.1"/>
    <property type="molecule type" value="Genomic_DNA"/>
</dbReference>